<feature type="compositionally biased region" description="Low complexity" evidence="1">
    <location>
        <begin position="63"/>
        <end position="80"/>
    </location>
</feature>
<accession>A0ABY5SLD6</accession>
<keyword evidence="3" id="KW-1185">Reference proteome</keyword>
<dbReference type="Proteomes" id="UP001064879">
    <property type="component" value="Chromosome"/>
</dbReference>
<evidence type="ECO:0000313" key="2">
    <source>
        <dbReference type="EMBL" id="UVI34985.1"/>
    </source>
</evidence>
<dbReference type="RefSeq" id="WP_265417658.1">
    <property type="nucleotide sequence ID" value="NZ_CP093443.1"/>
</dbReference>
<dbReference type="EMBL" id="CP093443">
    <property type="protein sequence ID" value="UVI34985.1"/>
    <property type="molecule type" value="Genomic_DNA"/>
</dbReference>
<organism evidence="2 3">
    <name type="scientific">Brevibacterium spongiae</name>
    <dbReference type="NCBI Taxonomy" id="2909672"/>
    <lineage>
        <taxon>Bacteria</taxon>
        <taxon>Bacillati</taxon>
        <taxon>Actinomycetota</taxon>
        <taxon>Actinomycetes</taxon>
        <taxon>Micrococcales</taxon>
        <taxon>Brevibacteriaceae</taxon>
        <taxon>Brevibacterium</taxon>
    </lineage>
</organism>
<protein>
    <submittedName>
        <fullName evidence="2">Uncharacterized protein</fullName>
    </submittedName>
</protein>
<evidence type="ECO:0000313" key="3">
    <source>
        <dbReference type="Proteomes" id="UP001064879"/>
    </source>
</evidence>
<proteinExistence type="predicted"/>
<name>A0ABY5SLD6_9MICO</name>
<gene>
    <name evidence="2" type="ORF">L1F31_12750</name>
</gene>
<reference evidence="2" key="1">
    <citation type="submission" date="2022-03" db="EMBL/GenBank/DDBJ databases">
        <title>Brevibacterium spongiae sp. nov., isolated from marine sponge.</title>
        <authorList>
            <person name="Li Z."/>
            <person name="Zhang M."/>
        </authorList>
    </citation>
    <scope>NUCLEOTIDE SEQUENCE</scope>
    <source>
        <strain evidence="2">WHS-Z9</strain>
    </source>
</reference>
<evidence type="ECO:0000256" key="1">
    <source>
        <dbReference type="SAM" id="MobiDB-lite"/>
    </source>
</evidence>
<sequence>MTVAGEEFFALPVPMLGTGHLTLETHTLSIDTVGPVYCPAANVDFDLGDGCDAAAFSRVRDSGAANNGDAANNGEAADNGDAAEDGTKVVWRKSYTDSREVIAFDPPAGMTASPVHAYERQG</sequence>
<feature type="region of interest" description="Disordered" evidence="1">
    <location>
        <begin position="62"/>
        <end position="87"/>
    </location>
</feature>